<protein>
    <submittedName>
        <fullName evidence="2">Uncharacterized protein</fullName>
    </submittedName>
</protein>
<dbReference type="VEuPathDB" id="VectorBase:AALB014262"/>
<feature type="compositionally biased region" description="Basic residues" evidence="1">
    <location>
        <begin position="8"/>
        <end position="19"/>
    </location>
</feature>
<evidence type="ECO:0000313" key="3">
    <source>
        <dbReference type="Proteomes" id="UP000069272"/>
    </source>
</evidence>
<reference evidence="2" key="2">
    <citation type="submission" date="2022-08" db="UniProtKB">
        <authorList>
            <consortium name="EnsemblMetazoa"/>
        </authorList>
    </citation>
    <scope>IDENTIFICATION</scope>
    <source>
        <strain evidence="2">STECLA/ALBI9_A</strain>
    </source>
</reference>
<accession>A0A182FX87</accession>
<evidence type="ECO:0000256" key="1">
    <source>
        <dbReference type="SAM" id="MobiDB-lite"/>
    </source>
</evidence>
<sequence length="74" mass="8659">MANERAHTHTHTLSSHHHREGREGTRTAQQTCYQRFRLASTELTSDTSYAMLRAVDATRIVQCRRQCRLQRGFE</sequence>
<reference evidence="2 3" key="1">
    <citation type="journal article" date="2017" name="G3 (Bethesda)">
        <title>The Physical Genome Mapping of Anopheles albimanus Corrected Scaffold Misassemblies and Identified Interarm Rearrangements in Genus Anopheles.</title>
        <authorList>
            <person name="Artemov G.N."/>
            <person name="Peery A.N."/>
            <person name="Jiang X."/>
            <person name="Tu Z."/>
            <person name="Stegniy V.N."/>
            <person name="Sharakhova M.V."/>
            <person name="Sharakhov I.V."/>
        </authorList>
    </citation>
    <scope>NUCLEOTIDE SEQUENCE [LARGE SCALE GENOMIC DNA]</scope>
    <source>
        <strain evidence="2 3">ALBI9_A</strain>
    </source>
</reference>
<feature type="region of interest" description="Disordered" evidence="1">
    <location>
        <begin position="1"/>
        <end position="28"/>
    </location>
</feature>
<dbReference type="Proteomes" id="UP000069272">
    <property type="component" value="Chromosome 2R"/>
</dbReference>
<name>A0A182FX87_ANOAL</name>
<dbReference type="EnsemblMetazoa" id="AALB014262-RA">
    <property type="protein sequence ID" value="AALB014262-PA"/>
    <property type="gene ID" value="AALB014262"/>
</dbReference>
<evidence type="ECO:0000313" key="2">
    <source>
        <dbReference type="EnsemblMetazoa" id="AALB014262-PA"/>
    </source>
</evidence>
<keyword evidence="3" id="KW-1185">Reference proteome</keyword>
<organism evidence="2 3">
    <name type="scientific">Anopheles albimanus</name>
    <name type="common">New world malaria mosquito</name>
    <dbReference type="NCBI Taxonomy" id="7167"/>
    <lineage>
        <taxon>Eukaryota</taxon>
        <taxon>Metazoa</taxon>
        <taxon>Ecdysozoa</taxon>
        <taxon>Arthropoda</taxon>
        <taxon>Hexapoda</taxon>
        <taxon>Insecta</taxon>
        <taxon>Pterygota</taxon>
        <taxon>Neoptera</taxon>
        <taxon>Endopterygota</taxon>
        <taxon>Diptera</taxon>
        <taxon>Nematocera</taxon>
        <taxon>Culicoidea</taxon>
        <taxon>Culicidae</taxon>
        <taxon>Anophelinae</taxon>
        <taxon>Anopheles</taxon>
    </lineage>
</organism>
<dbReference type="AlphaFoldDB" id="A0A182FX87"/>
<proteinExistence type="predicted"/>